<dbReference type="Proteomes" id="UP000310636">
    <property type="component" value="Unassembled WGS sequence"/>
</dbReference>
<feature type="transmembrane region" description="Helical" evidence="1">
    <location>
        <begin position="6"/>
        <end position="26"/>
    </location>
</feature>
<keyword evidence="1" id="KW-1133">Transmembrane helix</keyword>
<dbReference type="AlphaFoldDB" id="A0A4S4BYU3"/>
<dbReference type="EMBL" id="SSOB01000012">
    <property type="protein sequence ID" value="THF79912.1"/>
    <property type="molecule type" value="Genomic_DNA"/>
</dbReference>
<organism evidence="2 3">
    <name type="scientific">Cohnella fermenti</name>
    <dbReference type="NCBI Taxonomy" id="2565925"/>
    <lineage>
        <taxon>Bacteria</taxon>
        <taxon>Bacillati</taxon>
        <taxon>Bacillota</taxon>
        <taxon>Bacilli</taxon>
        <taxon>Bacillales</taxon>
        <taxon>Paenibacillaceae</taxon>
        <taxon>Cohnella</taxon>
    </lineage>
</organism>
<protein>
    <recommendedName>
        <fullName evidence="4">DUF948 domain-containing protein</fullName>
    </recommendedName>
</protein>
<dbReference type="OrthoDB" id="2680144at2"/>
<dbReference type="RefSeq" id="WP_136369901.1">
    <property type="nucleotide sequence ID" value="NZ_SSOB01000012.1"/>
</dbReference>
<keyword evidence="1" id="KW-0812">Transmembrane</keyword>
<name>A0A4S4BYU3_9BACL</name>
<comment type="caution">
    <text evidence="2">The sequence shown here is derived from an EMBL/GenBank/DDBJ whole genome shotgun (WGS) entry which is preliminary data.</text>
</comment>
<reference evidence="2 3" key="1">
    <citation type="submission" date="2019-04" db="EMBL/GenBank/DDBJ databases">
        <title>Cohnella sp. nov. isolated from preserved vegetables.</title>
        <authorList>
            <person name="Lin S.-Y."/>
            <person name="Hung M.-H."/>
            <person name="Young C.-C."/>
        </authorList>
    </citation>
    <scope>NUCLEOTIDE SEQUENCE [LARGE SCALE GENOMIC DNA]</scope>
    <source>
        <strain evidence="2 3">CC-MHH1044</strain>
    </source>
</reference>
<evidence type="ECO:0000313" key="2">
    <source>
        <dbReference type="EMBL" id="THF79912.1"/>
    </source>
</evidence>
<evidence type="ECO:0000256" key="1">
    <source>
        <dbReference type="SAM" id="Phobius"/>
    </source>
</evidence>
<keyword evidence="1" id="KW-0472">Membrane</keyword>
<evidence type="ECO:0000313" key="3">
    <source>
        <dbReference type="Proteomes" id="UP000310636"/>
    </source>
</evidence>
<keyword evidence="3" id="KW-1185">Reference proteome</keyword>
<accession>A0A4S4BYU3</accession>
<proteinExistence type="predicted"/>
<evidence type="ECO:0008006" key="4">
    <source>
        <dbReference type="Google" id="ProtNLM"/>
    </source>
</evidence>
<gene>
    <name evidence="2" type="ORF">E6C55_11305</name>
</gene>
<sequence>MAWELFGWAASVLCVVAAAMIVLLGVSVRQSLRRMEAESARTMREAAAAMSECRRLGSEAAEVARLCREGLQGLESLAQGGRAIGDAARTAAGAAADAVVSWTRRLEGRLAASEERQTRRLGETLDWMELGVFIWNAWSGHFGSALNGHGRKSGESADEQRR</sequence>